<feature type="compositionally biased region" description="Polar residues" evidence="1">
    <location>
        <begin position="1"/>
        <end position="12"/>
    </location>
</feature>
<feature type="compositionally biased region" description="Basic and acidic residues" evidence="1">
    <location>
        <begin position="13"/>
        <end position="29"/>
    </location>
</feature>
<evidence type="ECO:0000256" key="1">
    <source>
        <dbReference type="SAM" id="MobiDB-lite"/>
    </source>
</evidence>
<keyword evidence="5" id="KW-1185">Reference proteome</keyword>
<dbReference type="AlphaFoldDB" id="A0AA86NQ95"/>
<comment type="caution">
    <text evidence="3">The sequence shown here is derived from an EMBL/GenBank/DDBJ whole genome shotgun (WGS) entry which is preliminary data.</text>
</comment>
<sequence length="223" mass="25611">MFPGMSFNNDQLSDIRDKQKSSSKQYREKQKVLQQEKNMLFEEVTNENFNLKAENTVLRREIDGKFNQITGQIQLLTIEIQKLVSSLSGQSYVPQPQTQQFQQQQQQLIEQPNFEVYEDDTCSPPYISDLSNHGLLFVFVLFIVFVIPKLFVPSAPNGFKMQPKFVNYFNTQQNTFNVETVKTAFQGAEGSAENESKNGLKVFGFNVFDVAQFCQDVCKGQVE</sequence>
<organism evidence="3">
    <name type="scientific">Hexamita inflata</name>
    <dbReference type="NCBI Taxonomy" id="28002"/>
    <lineage>
        <taxon>Eukaryota</taxon>
        <taxon>Metamonada</taxon>
        <taxon>Diplomonadida</taxon>
        <taxon>Hexamitidae</taxon>
        <taxon>Hexamitinae</taxon>
        <taxon>Hexamita</taxon>
    </lineage>
</organism>
<feature type="region of interest" description="Disordered" evidence="1">
    <location>
        <begin position="1"/>
        <end position="29"/>
    </location>
</feature>
<evidence type="ECO:0000313" key="5">
    <source>
        <dbReference type="Proteomes" id="UP001642409"/>
    </source>
</evidence>
<evidence type="ECO:0000256" key="2">
    <source>
        <dbReference type="SAM" id="Phobius"/>
    </source>
</evidence>
<feature type="transmembrane region" description="Helical" evidence="2">
    <location>
        <begin position="134"/>
        <end position="152"/>
    </location>
</feature>
<reference evidence="4 5" key="2">
    <citation type="submission" date="2024-07" db="EMBL/GenBank/DDBJ databases">
        <authorList>
            <person name="Akdeniz Z."/>
        </authorList>
    </citation>
    <scope>NUCLEOTIDE SEQUENCE [LARGE SCALE GENOMIC DNA]</scope>
</reference>
<keyword evidence="2" id="KW-0472">Membrane</keyword>
<keyword evidence="2" id="KW-0812">Transmembrane</keyword>
<dbReference type="EMBL" id="CATOUU010000295">
    <property type="protein sequence ID" value="CAI9923828.1"/>
    <property type="molecule type" value="Genomic_DNA"/>
</dbReference>
<dbReference type="CDD" id="cd14686">
    <property type="entry name" value="bZIP"/>
    <property type="match status" value="1"/>
</dbReference>
<dbReference type="Proteomes" id="UP001642409">
    <property type="component" value="Unassembled WGS sequence"/>
</dbReference>
<reference evidence="3" key="1">
    <citation type="submission" date="2023-06" db="EMBL/GenBank/DDBJ databases">
        <authorList>
            <person name="Kurt Z."/>
        </authorList>
    </citation>
    <scope>NUCLEOTIDE SEQUENCE</scope>
</reference>
<accession>A0AA86NQ95</accession>
<gene>
    <name evidence="3" type="ORF">HINF_LOCUS11473</name>
    <name evidence="4" type="ORF">HINF_LOCUS40417</name>
</gene>
<proteinExistence type="predicted"/>
<evidence type="ECO:0000313" key="4">
    <source>
        <dbReference type="EMBL" id="CAL6044143.1"/>
    </source>
</evidence>
<dbReference type="EMBL" id="CAXDID020000159">
    <property type="protein sequence ID" value="CAL6044143.1"/>
    <property type="molecule type" value="Genomic_DNA"/>
</dbReference>
<protein>
    <submittedName>
        <fullName evidence="3">Uncharacterized protein</fullName>
    </submittedName>
</protein>
<keyword evidence="2" id="KW-1133">Transmembrane helix</keyword>
<evidence type="ECO:0000313" key="3">
    <source>
        <dbReference type="EMBL" id="CAI9923828.1"/>
    </source>
</evidence>
<name>A0AA86NQ95_9EUKA</name>